<dbReference type="InterPro" id="IPR005794">
    <property type="entry name" value="Fmt"/>
</dbReference>
<comment type="catalytic activity">
    <reaction evidence="7 8">
        <text>L-methionyl-tRNA(fMet) + (6R)-10-formyltetrahydrofolate = N-formyl-L-methionyl-tRNA(fMet) + (6S)-5,6,7,8-tetrahydrofolate + H(+)</text>
        <dbReference type="Rhea" id="RHEA:24380"/>
        <dbReference type="Rhea" id="RHEA-COMP:9952"/>
        <dbReference type="Rhea" id="RHEA-COMP:9953"/>
        <dbReference type="ChEBI" id="CHEBI:15378"/>
        <dbReference type="ChEBI" id="CHEBI:57453"/>
        <dbReference type="ChEBI" id="CHEBI:78530"/>
        <dbReference type="ChEBI" id="CHEBI:78844"/>
        <dbReference type="ChEBI" id="CHEBI:195366"/>
        <dbReference type="EC" id="2.1.2.9"/>
    </reaction>
</comment>
<protein>
    <recommendedName>
        <fullName evidence="4 8">Methionyl-tRNA formyltransferase</fullName>
        <ecNumber evidence="3 8">2.1.2.9</ecNumber>
    </recommendedName>
</protein>
<dbReference type="AlphaFoldDB" id="A0A4Z0M064"/>
<evidence type="ECO:0000256" key="4">
    <source>
        <dbReference type="ARBA" id="ARBA00016014"/>
    </source>
</evidence>
<evidence type="ECO:0000256" key="2">
    <source>
        <dbReference type="ARBA" id="ARBA00010699"/>
    </source>
</evidence>
<dbReference type="Pfam" id="PF02911">
    <property type="entry name" value="Formyl_trans_C"/>
    <property type="match status" value="1"/>
</dbReference>
<dbReference type="InterPro" id="IPR037022">
    <property type="entry name" value="Formyl_trans_C_sf"/>
</dbReference>
<dbReference type="EC" id="2.1.2.9" evidence="3 8"/>
<dbReference type="InterPro" id="IPR041711">
    <property type="entry name" value="Met-tRNA-FMT_N"/>
</dbReference>
<dbReference type="FunFam" id="3.40.50.170:FF:000003">
    <property type="entry name" value="Methionyl-tRNA formyltransferase"/>
    <property type="match status" value="1"/>
</dbReference>
<dbReference type="GO" id="GO:0005829">
    <property type="term" value="C:cytosol"/>
    <property type="evidence" value="ECO:0007669"/>
    <property type="project" value="TreeGrafter"/>
</dbReference>
<dbReference type="PROSITE" id="PS00373">
    <property type="entry name" value="GART"/>
    <property type="match status" value="1"/>
</dbReference>
<comment type="similarity">
    <text evidence="2 8">Belongs to the Fmt family.</text>
</comment>
<evidence type="ECO:0000256" key="7">
    <source>
        <dbReference type="ARBA" id="ARBA00048558"/>
    </source>
</evidence>
<evidence type="ECO:0000259" key="10">
    <source>
        <dbReference type="Pfam" id="PF02911"/>
    </source>
</evidence>
<accession>A0A4Z0M064</accession>
<comment type="caution">
    <text evidence="11">The sequence shown here is derived from an EMBL/GenBank/DDBJ whole genome shotgun (WGS) entry which is preliminary data.</text>
</comment>
<evidence type="ECO:0000313" key="12">
    <source>
        <dbReference type="Proteomes" id="UP000298050"/>
    </source>
</evidence>
<comment type="function">
    <text evidence="1 8">Attaches a formyl group to the free amino group of methionyl-tRNA(fMet). The formyl group appears to play a dual role in the initiator identity of N-formylmethionyl-tRNA by promoting its recognition by IF2 and preventing the misappropriation of this tRNA by the elongation apparatus.</text>
</comment>
<keyword evidence="12" id="KW-1185">Reference proteome</keyword>
<dbReference type="InterPro" id="IPR002376">
    <property type="entry name" value="Formyl_transf_N"/>
</dbReference>
<gene>
    <name evidence="8" type="primary">fmt</name>
    <name evidence="11" type="ORF">E4634_14965</name>
</gene>
<organism evidence="11 12">
    <name type="scientific">Mangrovimicrobium sediminis</name>
    <dbReference type="NCBI Taxonomy" id="2562682"/>
    <lineage>
        <taxon>Bacteria</taxon>
        <taxon>Pseudomonadati</taxon>
        <taxon>Pseudomonadota</taxon>
        <taxon>Gammaproteobacteria</taxon>
        <taxon>Cellvibrionales</taxon>
        <taxon>Halieaceae</taxon>
        <taxon>Mangrovimicrobium</taxon>
    </lineage>
</organism>
<dbReference type="Pfam" id="PF00551">
    <property type="entry name" value="Formyl_trans_N"/>
    <property type="match status" value="1"/>
</dbReference>
<keyword evidence="5 8" id="KW-0808">Transferase</keyword>
<name>A0A4Z0M064_9GAMM</name>
<dbReference type="InterPro" id="IPR001555">
    <property type="entry name" value="GART_AS"/>
</dbReference>
<dbReference type="CDD" id="cd08704">
    <property type="entry name" value="Met_tRNA_FMT_C"/>
    <property type="match status" value="1"/>
</dbReference>
<dbReference type="InterPro" id="IPR011034">
    <property type="entry name" value="Formyl_transferase-like_C_sf"/>
</dbReference>
<dbReference type="GO" id="GO:0004479">
    <property type="term" value="F:methionyl-tRNA formyltransferase activity"/>
    <property type="evidence" value="ECO:0007669"/>
    <property type="project" value="UniProtKB-UniRule"/>
</dbReference>
<feature type="domain" description="Formyl transferase C-terminal" evidence="10">
    <location>
        <begin position="206"/>
        <end position="304"/>
    </location>
</feature>
<dbReference type="OrthoDB" id="9802815at2"/>
<keyword evidence="6 8" id="KW-0648">Protein biosynthesis</keyword>
<dbReference type="Proteomes" id="UP000298050">
    <property type="component" value="Unassembled WGS sequence"/>
</dbReference>
<reference evidence="11 12" key="1">
    <citation type="submission" date="2019-04" db="EMBL/GenBank/DDBJ databases">
        <title>Taxonomy of novel Haliea sp. from mangrove soil of West Coast of India.</title>
        <authorList>
            <person name="Verma A."/>
            <person name="Kumar P."/>
            <person name="Krishnamurthi S."/>
        </authorList>
    </citation>
    <scope>NUCLEOTIDE SEQUENCE [LARGE SCALE GENOMIC DNA]</scope>
    <source>
        <strain evidence="11 12">SAOS-164</strain>
    </source>
</reference>
<dbReference type="Gene3D" id="3.40.50.170">
    <property type="entry name" value="Formyl transferase, N-terminal domain"/>
    <property type="match status" value="1"/>
</dbReference>
<feature type="domain" description="Formyl transferase N-terminal" evidence="9">
    <location>
        <begin position="7"/>
        <end position="183"/>
    </location>
</feature>
<dbReference type="InterPro" id="IPR036477">
    <property type="entry name" value="Formyl_transf_N_sf"/>
</dbReference>
<dbReference type="NCBIfam" id="TIGR00460">
    <property type="entry name" value="fmt"/>
    <property type="match status" value="1"/>
</dbReference>
<evidence type="ECO:0000256" key="5">
    <source>
        <dbReference type="ARBA" id="ARBA00022679"/>
    </source>
</evidence>
<dbReference type="InterPro" id="IPR044135">
    <property type="entry name" value="Met-tRNA-FMT_C"/>
</dbReference>
<proteinExistence type="inferred from homology"/>
<feature type="binding site" evidence="8">
    <location>
        <begin position="112"/>
        <end position="115"/>
    </location>
    <ligand>
        <name>(6S)-5,6,7,8-tetrahydrofolate</name>
        <dbReference type="ChEBI" id="CHEBI:57453"/>
    </ligand>
</feature>
<evidence type="ECO:0000313" key="11">
    <source>
        <dbReference type="EMBL" id="TGD72814.1"/>
    </source>
</evidence>
<dbReference type="HAMAP" id="MF_00182">
    <property type="entry name" value="Formyl_trans"/>
    <property type="match status" value="1"/>
</dbReference>
<dbReference type="SUPFAM" id="SSF50486">
    <property type="entry name" value="FMT C-terminal domain-like"/>
    <property type="match status" value="1"/>
</dbReference>
<dbReference type="CDD" id="cd08646">
    <property type="entry name" value="FMT_core_Met-tRNA-FMT_N"/>
    <property type="match status" value="1"/>
</dbReference>
<dbReference type="PANTHER" id="PTHR11138">
    <property type="entry name" value="METHIONYL-TRNA FORMYLTRANSFERASE"/>
    <property type="match status" value="1"/>
</dbReference>
<evidence type="ECO:0000259" key="9">
    <source>
        <dbReference type="Pfam" id="PF00551"/>
    </source>
</evidence>
<evidence type="ECO:0000256" key="3">
    <source>
        <dbReference type="ARBA" id="ARBA00012261"/>
    </source>
</evidence>
<evidence type="ECO:0000256" key="6">
    <source>
        <dbReference type="ARBA" id="ARBA00022917"/>
    </source>
</evidence>
<dbReference type="EMBL" id="SRLE01000009">
    <property type="protein sequence ID" value="TGD72814.1"/>
    <property type="molecule type" value="Genomic_DNA"/>
</dbReference>
<dbReference type="RefSeq" id="WP_135445290.1">
    <property type="nucleotide sequence ID" value="NZ_SRLE01000009.1"/>
</dbReference>
<evidence type="ECO:0000256" key="8">
    <source>
        <dbReference type="HAMAP-Rule" id="MF_00182"/>
    </source>
</evidence>
<evidence type="ECO:0000256" key="1">
    <source>
        <dbReference type="ARBA" id="ARBA00002606"/>
    </source>
</evidence>
<sequence>MSGLKLIFAGTPAFAALHLEPLIDSEHQLLAVYTQPDRPAGRGKKLQASPVKQLALEAGLPVLQPRSLRDADAQAELAGFGADVLVVVAYGLILPQAVLDAPRLGCVNVHASLLPRWRGAAPIQRAIEAGDASTGITIMQMDAGLDTGDMLATASCPIDARTTAADLEQGLARLGPPLLAEVLADLPGHQARAAVQDDAASCYAAKIDKAEAELDWSQDAQTLERRVRAFNPVPVCFTHLDGQRIRVWEALPAGAAPLPEPAGSILQVTREGILVNTGEGQLLLTRLQLPGGKPLDAAQILNGSADLFAAGRRFDIPAAAD</sequence>
<dbReference type="PANTHER" id="PTHR11138:SF5">
    <property type="entry name" value="METHIONYL-TRNA FORMYLTRANSFERASE, MITOCHONDRIAL"/>
    <property type="match status" value="1"/>
</dbReference>
<dbReference type="Gene3D" id="3.10.25.10">
    <property type="entry name" value="Formyl transferase, C-terminal domain"/>
    <property type="match status" value="1"/>
</dbReference>
<dbReference type="SUPFAM" id="SSF53328">
    <property type="entry name" value="Formyltransferase"/>
    <property type="match status" value="1"/>
</dbReference>
<dbReference type="InterPro" id="IPR005793">
    <property type="entry name" value="Formyl_trans_C"/>
</dbReference>